<name>A0A080ZP12_PHYNI</name>
<evidence type="ECO:0000313" key="2">
    <source>
        <dbReference type="Proteomes" id="UP000028582"/>
    </source>
</evidence>
<dbReference type="Proteomes" id="UP000028582">
    <property type="component" value="Unassembled WGS sequence"/>
</dbReference>
<evidence type="ECO:0000313" key="1">
    <source>
        <dbReference type="EMBL" id="ETO68373.1"/>
    </source>
</evidence>
<protein>
    <submittedName>
        <fullName evidence="1">Uncharacterized protein</fullName>
    </submittedName>
</protein>
<sequence>LRAPTDMETRFRDALSRIQIEELSCTEAEWKGCIESNVQQIARGGLYVESNVYTEGRGPP</sequence>
<organism evidence="1 2">
    <name type="scientific">Phytophthora nicotianae P1976</name>
    <dbReference type="NCBI Taxonomy" id="1317066"/>
    <lineage>
        <taxon>Eukaryota</taxon>
        <taxon>Sar</taxon>
        <taxon>Stramenopiles</taxon>
        <taxon>Oomycota</taxon>
        <taxon>Peronosporomycetes</taxon>
        <taxon>Peronosporales</taxon>
        <taxon>Peronosporaceae</taxon>
        <taxon>Phytophthora</taxon>
    </lineage>
</organism>
<feature type="non-terminal residue" evidence="1">
    <location>
        <position position="1"/>
    </location>
</feature>
<dbReference type="OrthoDB" id="10591239at2759"/>
<proteinExistence type="predicted"/>
<accession>A0A080ZP12</accession>
<dbReference type="EMBL" id="ANJA01002671">
    <property type="protein sequence ID" value="ETO68373.1"/>
    <property type="molecule type" value="Genomic_DNA"/>
</dbReference>
<gene>
    <name evidence="1" type="ORF">F444_14772</name>
</gene>
<dbReference type="AlphaFoldDB" id="A0A080ZP12"/>
<feature type="non-terminal residue" evidence="1">
    <location>
        <position position="60"/>
    </location>
</feature>
<comment type="caution">
    <text evidence="1">The sequence shown here is derived from an EMBL/GenBank/DDBJ whole genome shotgun (WGS) entry which is preliminary data.</text>
</comment>
<reference evidence="1 2" key="1">
    <citation type="submission" date="2013-11" db="EMBL/GenBank/DDBJ databases">
        <title>The Genome Sequence of Phytophthora parasitica P1976.</title>
        <authorList>
            <consortium name="The Broad Institute Genomics Platform"/>
            <person name="Russ C."/>
            <person name="Tyler B."/>
            <person name="Panabieres F."/>
            <person name="Shan W."/>
            <person name="Tripathy S."/>
            <person name="Grunwald N."/>
            <person name="Machado M."/>
            <person name="Johnson C.S."/>
            <person name="Walker B."/>
            <person name="Young S."/>
            <person name="Zeng Q."/>
            <person name="Gargeya S."/>
            <person name="Fitzgerald M."/>
            <person name="Haas B."/>
            <person name="Abouelleil A."/>
            <person name="Allen A.W."/>
            <person name="Alvarado L."/>
            <person name="Arachchi H.M."/>
            <person name="Berlin A.M."/>
            <person name="Chapman S.B."/>
            <person name="Gainer-Dewar J."/>
            <person name="Goldberg J."/>
            <person name="Griggs A."/>
            <person name="Gujja S."/>
            <person name="Hansen M."/>
            <person name="Howarth C."/>
            <person name="Imamovic A."/>
            <person name="Ireland A."/>
            <person name="Larimer J."/>
            <person name="McCowan C."/>
            <person name="Murphy C."/>
            <person name="Pearson M."/>
            <person name="Poon T.W."/>
            <person name="Priest M."/>
            <person name="Roberts A."/>
            <person name="Saif S."/>
            <person name="Shea T."/>
            <person name="Sisk P."/>
            <person name="Sykes S."/>
            <person name="Wortman J."/>
            <person name="Nusbaum C."/>
            <person name="Birren B."/>
        </authorList>
    </citation>
    <scope>NUCLEOTIDE SEQUENCE [LARGE SCALE GENOMIC DNA]</scope>
    <source>
        <strain evidence="1 2">P1976</strain>
    </source>
</reference>